<evidence type="ECO:0000256" key="5">
    <source>
        <dbReference type="ARBA" id="ARBA00012463"/>
    </source>
</evidence>
<evidence type="ECO:0000256" key="6">
    <source>
        <dbReference type="ARBA" id="ARBA00014682"/>
    </source>
</evidence>
<comment type="function">
    <text evidence="2">Removes N-terminal dipeptides sequentially from polypeptides having unsubstituted N-termini provided that the penultimate residue is proline.</text>
</comment>
<keyword evidence="7" id="KW-0031">Aminopeptidase</keyword>
<comment type="similarity">
    <text evidence="3">Belongs to the peptidase S15 family.</text>
</comment>
<evidence type="ECO:0000259" key="14">
    <source>
        <dbReference type="SMART" id="SM00940"/>
    </source>
</evidence>
<feature type="domain" description="Xaa-Pro dipeptidyl-peptidase C-terminal" evidence="13">
    <location>
        <begin position="533"/>
        <end position="792"/>
    </location>
</feature>
<dbReference type="Gene3D" id="2.60.120.260">
    <property type="entry name" value="Galactose-binding domain-like"/>
    <property type="match status" value="1"/>
</dbReference>
<protein>
    <recommendedName>
        <fullName evidence="6">Xaa-Pro dipeptidyl-peptidase</fullName>
        <ecNumber evidence="5">3.4.14.11</ecNumber>
    </recommendedName>
    <alternativeName>
        <fullName evidence="12">X-Pro dipeptidyl-peptidase</fullName>
    </alternativeName>
    <alternativeName>
        <fullName evidence="11">X-prolyl-dipeptidyl aminopeptidase</fullName>
    </alternativeName>
</protein>
<dbReference type="SMART" id="SM00940">
    <property type="entry name" value="PepX_N"/>
    <property type="match status" value="1"/>
</dbReference>
<evidence type="ECO:0000259" key="13">
    <source>
        <dbReference type="SMART" id="SM00939"/>
    </source>
</evidence>
<dbReference type="InterPro" id="IPR005674">
    <property type="entry name" value="CocE/Ser_esterase"/>
</dbReference>
<evidence type="ECO:0000256" key="1">
    <source>
        <dbReference type="ARBA" id="ARBA00000123"/>
    </source>
</evidence>
<dbReference type="Gene3D" id="1.10.246.70">
    <property type="match status" value="1"/>
</dbReference>
<dbReference type="GO" id="GO:0006508">
    <property type="term" value="P:proteolysis"/>
    <property type="evidence" value="ECO:0007669"/>
    <property type="project" value="UniProtKB-KW"/>
</dbReference>
<proteinExistence type="inferred from homology"/>
<gene>
    <name evidence="15" type="ORF">FC62_GL000023</name>
</gene>
<dbReference type="AlphaFoldDB" id="A0A0R1GW68"/>
<organism evidence="15 16">
    <name type="scientific">Amylolactobacillus amylotrophicus DSM 20534</name>
    <dbReference type="NCBI Taxonomy" id="1423722"/>
    <lineage>
        <taxon>Bacteria</taxon>
        <taxon>Bacillati</taxon>
        <taxon>Bacillota</taxon>
        <taxon>Bacilli</taxon>
        <taxon>Lactobacillales</taxon>
        <taxon>Lactobacillaceae</taxon>
        <taxon>Amylolactobacillus</taxon>
    </lineage>
</organism>
<evidence type="ECO:0000256" key="12">
    <source>
        <dbReference type="ARBA" id="ARBA00031951"/>
    </source>
</evidence>
<evidence type="ECO:0000256" key="2">
    <source>
        <dbReference type="ARBA" id="ARBA00003997"/>
    </source>
</evidence>
<dbReference type="SUPFAM" id="SSF49785">
    <property type="entry name" value="Galactose-binding domain-like"/>
    <property type="match status" value="1"/>
</dbReference>
<dbReference type="NCBIfam" id="TIGR00976">
    <property type="entry name" value="CocE_NonD"/>
    <property type="match status" value="1"/>
</dbReference>
<evidence type="ECO:0000313" key="15">
    <source>
        <dbReference type="EMBL" id="KRK38341.1"/>
    </source>
</evidence>
<evidence type="ECO:0000256" key="11">
    <source>
        <dbReference type="ARBA" id="ARBA00030045"/>
    </source>
</evidence>
<dbReference type="InterPro" id="IPR000383">
    <property type="entry name" value="Xaa-Pro-like_dom"/>
</dbReference>
<evidence type="ECO:0000256" key="4">
    <source>
        <dbReference type="ARBA" id="ARBA00011738"/>
    </source>
</evidence>
<dbReference type="Gene3D" id="3.40.50.1820">
    <property type="entry name" value="alpha/beta hydrolase"/>
    <property type="match status" value="1"/>
</dbReference>
<dbReference type="SUPFAM" id="SSF53474">
    <property type="entry name" value="alpha/beta-Hydrolases"/>
    <property type="match status" value="1"/>
</dbReference>
<keyword evidence="8" id="KW-0645">Protease</keyword>
<dbReference type="Pfam" id="PF08530">
    <property type="entry name" value="PepX_C"/>
    <property type="match status" value="1"/>
</dbReference>
<dbReference type="EC" id="3.4.14.11" evidence="5"/>
<dbReference type="PATRIC" id="fig|1423722.3.peg.23"/>
<dbReference type="GO" id="GO:0008236">
    <property type="term" value="F:serine-type peptidase activity"/>
    <property type="evidence" value="ECO:0007669"/>
    <property type="project" value="UniProtKB-KW"/>
</dbReference>
<name>A0A0R1GW68_9LACO</name>
<dbReference type="Pfam" id="PF09168">
    <property type="entry name" value="PepX_N"/>
    <property type="match status" value="1"/>
</dbReference>
<keyword evidence="16" id="KW-1185">Reference proteome</keyword>
<dbReference type="Proteomes" id="UP000050909">
    <property type="component" value="Unassembled WGS sequence"/>
</dbReference>
<dbReference type="PRINTS" id="PR00923">
    <property type="entry name" value="LACTOPTASE"/>
</dbReference>
<evidence type="ECO:0000256" key="10">
    <source>
        <dbReference type="ARBA" id="ARBA00022825"/>
    </source>
</evidence>
<dbReference type="NCBIfam" id="NF003781">
    <property type="entry name" value="PRK05371.1-2"/>
    <property type="match status" value="1"/>
</dbReference>
<dbReference type="SUPFAM" id="SSF81761">
    <property type="entry name" value="X-Prolyl dipeptidyl aminopeptidase PepX, N-terminal domain"/>
    <property type="match status" value="1"/>
</dbReference>
<evidence type="ECO:0000256" key="8">
    <source>
        <dbReference type="ARBA" id="ARBA00022670"/>
    </source>
</evidence>
<evidence type="ECO:0000256" key="9">
    <source>
        <dbReference type="ARBA" id="ARBA00022801"/>
    </source>
</evidence>
<keyword evidence="10" id="KW-0720">Serine protease</keyword>
<dbReference type="GO" id="GO:0004177">
    <property type="term" value="F:aminopeptidase activity"/>
    <property type="evidence" value="ECO:0007669"/>
    <property type="project" value="UniProtKB-KW"/>
</dbReference>
<comment type="caution">
    <text evidence="15">The sequence shown here is derived from an EMBL/GenBank/DDBJ whole genome shotgun (WGS) entry which is preliminary data.</text>
</comment>
<dbReference type="SMART" id="SM00939">
    <property type="entry name" value="PepX_C"/>
    <property type="match status" value="1"/>
</dbReference>
<dbReference type="GO" id="GO:0008239">
    <property type="term" value="F:dipeptidyl-peptidase activity"/>
    <property type="evidence" value="ECO:0007669"/>
    <property type="project" value="UniProtKB-EC"/>
</dbReference>
<dbReference type="InterPro" id="IPR013736">
    <property type="entry name" value="Xaa-Pro_dipept_C"/>
</dbReference>
<comment type="catalytic activity">
    <reaction evidence="1">
        <text>Hydrolyzes Xaa-Pro-|- bonds to release unblocked, N-terminal dipeptides from substrates including Ala-Pro-|-p-nitroanilide and (sequentially) Tyr-Pro-|-Phe-Pro-|-Gly-Pro-|-Ile.</text>
        <dbReference type="EC" id="3.4.14.11"/>
    </reaction>
</comment>
<dbReference type="InterPro" id="IPR029058">
    <property type="entry name" value="AB_hydrolase_fold"/>
</dbReference>
<evidence type="ECO:0000256" key="3">
    <source>
        <dbReference type="ARBA" id="ARBA00010819"/>
    </source>
</evidence>
<sequence length="796" mass="90397">MKYNQYGRINVGQADQIKELIALKFLPAEYETLEFSDLLGLLFGKLFPEQKTIGAKRQTLSAIAADETQSIFALIEQHVTEITQNNFYNVALQLLGYHAGYDYDLGNPLALFKEHNLPFLQANKINQENIFNAYYLLLSTRAKNGQLLIDHLAAKGYFVPWFKAEKPQFVYFNGKILPVFDTTKIIREVIYVESDLDTDHDGQKDLLQATIFRPQETEQNLRVPILYTANPYWGGTNDVDDHLHSVDENLTEIKENPVYRQPAPNLKEKSVPSTENAVPEETATRNGIYSLNEYFLARGFANVYAGGIGTYGSDGVRLCGSVEETICAKEIIEWLTGNRIAYTTRERTTQTKAWWSNGNVAMTGKSYLGTLATAVATTGVKGLKTVISEAAISSWYDYYREHGLVIAPVLCQGEDTDILAELCQSNFQQSADYLRNKPYFDKVMQALVAGQDRTTGQYNDFWAARNYRHNVKNIKCSFISVHGLNDWNVKPKNVYKLWHELQNLPIKHKLFLHQGPHTYMNNLQSIDFTDMINLWLAHELLGVKNGALIQWPDVLVQDNLQADTWHSEQTWSNNLGQATTYHLNNNQQLAKNQDAASIHSFEDVGGKQFHEMNISETEWEKQFLGGTKSWLDAQLRFMSEPLDFPVTLVGRPKVHLRVSSSLKKGQLSVALIELGRRSRLSAVPQVVDLNGQELGYHFGTESLKEFQPAHPTDFKLIAKGHQNIQNYANQRIARSVTPGEFYDLEFELQPTYYTLPKDTQLALVVYSTDQGMTKRPQESTTYTVDLAQSSITVYQK</sequence>
<evidence type="ECO:0000256" key="7">
    <source>
        <dbReference type="ARBA" id="ARBA00022438"/>
    </source>
</evidence>
<keyword evidence="9" id="KW-0378">Hydrolase</keyword>
<dbReference type="InterPro" id="IPR008979">
    <property type="entry name" value="Galactose-bd-like_sf"/>
</dbReference>
<reference evidence="15 16" key="1">
    <citation type="journal article" date="2015" name="Genome Announc.">
        <title>Expanding the biotechnology potential of lactobacilli through comparative genomics of 213 strains and associated genera.</title>
        <authorList>
            <person name="Sun Z."/>
            <person name="Harris H.M."/>
            <person name="McCann A."/>
            <person name="Guo C."/>
            <person name="Argimon S."/>
            <person name="Zhang W."/>
            <person name="Yang X."/>
            <person name="Jeffery I.B."/>
            <person name="Cooney J.C."/>
            <person name="Kagawa T.F."/>
            <person name="Liu W."/>
            <person name="Song Y."/>
            <person name="Salvetti E."/>
            <person name="Wrobel A."/>
            <person name="Rasinkangas P."/>
            <person name="Parkhill J."/>
            <person name="Rea M.C."/>
            <person name="O'Sullivan O."/>
            <person name="Ritari J."/>
            <person name="Douillard F.P."/>
            <person name="Paul Ross R."/>
            <person name="Yang R."/>
            <person name="Briner A.E."/>
            <person name="Felis G.E."/>
            <person name="de Vos W.M."/>
            <person name="Barrangou R."/>
            <person name="Klaenhammer T.R."/>
            <person name="Caufield P.W."/>
            <person name="Cui Y."/>
            <person name="Zhang H."/>
            <person name="O'Toole P.W."/>
        </authorList>
    </citation>
    <scope>NUCLEOTIDE SEQUENCE [LARGE SCALE GENOMIC DNA]</scope>
    <source>
        <strain evidence="15 16">DSM 20534</strain>
    </source>
</reference>
<comment type="subunit">
    <text evidence="4">Homodimer.</text>
</comment>
<dbReference type="EMBL" id="AZCV01000001">
    <property type="protein sequence ID" value="KRK38341.1"/>
    <property type="molecule type" value="Genomic_DNA"/>
</dbReference>
<evidence type="ECO:0000313" key="16">
    <source>
        <dbReference type="Proteomes" id="UP000050909"/>
    </source>
</evidence>
<dbReference type="RefSeq" id="WP_056946341.1">
    <property type="nucleotide sequence ID" value="NZ_AZCV01000001.1"/>
</dbReference>
<dbReference type="InterPro" id="IPR008252">
    <property type="entry name" value="Pept_S15_Xpro"/>
</dbReference>
<dbReference type="InterPro" id="IPR015251">
    <property type="entry name" value="PepX_N_dom"/>
</dbReference>
<feature type="domain" description="X-Prolyl dipeptidyl aminopeptidase PepX N-terminal" evidence="14">
    <location>
        <begin position="1"/>
        <end position="157"/>
    </location>
</feature>
<dbReference type="InterPro" id="IPR036313">
    <property type="entry name" value="PepX_N_dom_sf"/>
</dbReference>
<dbReference type="Pfam" id="PF02129">
    <property type="entry name" value="Peptidase_S15"/>
    <property type="match status" value="1"/>
</dbReference>
<accession>A0A0R1GW68</accession>